<gene>
    <name evidence="1" type="ORF">METZ01_LOCUS264874</name>
</gene>
<dbReference type="AlphaFoldDB" id="A0A382JIQ0"/>
<evidence type="ECO:0000313" key="1">
    <source>
        <dbReference type="EMBL" id="SVC12020.1"/>
    </source>
</evidence>
<organism evidence="1">
    <name type="scientific">marine metagenome</name>
    <dbReference type="NCBI Taxonomy" id="408172"/>
    <lineage>
        <taxon>unclassified sequences</taxon>
        <taxon>metagenomes</taxon>
        <taxon>ecological metagenomes</taxon>
    </lineage>
</organism>
<dbReference type="EMBL" id="UINC01074630">
    <property type="protein sequence ID" value="SVC12020.1"/>
    <property type="molecule type" value="Genomic_DNA"/>
</dbReference>
<protein>
    <submittedName>
        <fullName evidence="1">Uncharacterized protein</fullName>
    </submittedName>
</protein>
<sequence length="53" mass="6154">ETILQERVVDLIINMRNRVNITKLTSDFLSNCAFTEFSARSSEIFIRKNYANA</sequence>
<accession>A0A382JIQ0</accession>
<reference evidence="1" key="1">
    <citation type="submission" date="2018-05" db="EMBL/GenBank/DDBJ databases">
        <authorList>
            <person name="Lanie J.A."/>
            <person name="Ng W.-L."/>
            <person name="Kazmierczak K.M."/>
            <person name="Andrzejewski T.M."/>
            <person name="Davidsen T.M."/>
            <person name="Wayne K.J."/>
            <person name="Tettelin H."/>
            <person name="Glass J.I."/>
            <person name="Rusch D."/>
            <person name="Podicherti R."/>
            <person name="Tsui H.-C.T."/>
            <person name="Winkler M.E."/>
        </authorList>
    </citation>
    <scope>NUCLEOTIDE SEQUENCE</scope>
</reference>
<feature type="non-terminal residue" evidence="1">
    <location>
        <position position="1"/>
    </location>
</feature>
<proteinExistence type="predicted"/>
<name>A0A382JIQ0_9ZZZZ</name>